<accession>A0A226EYM4</accession>
<sequence length="102" mass="11510">MCERYVKDSCLLYGDLVVRGNKLVAVGSLSGPVPYWQMQEVYVCVRLDSKSRYVIRIVLPDGSLLLQKRSKVPRLNKFKLPPEQVVGTSLLDIVVCSLVRTL</sequence>
<feature type="domain" description="C-Maf-inducing protein PH" evidence="1">
    <location>
        <begin position="25"/>
        <end position="71"/>
    </location>
</feature>
<dbReference type="EMBL" id="LNIX01000001">
    <property type="protein sequence ID" value="OXA62715.1"/>
    <property type="molecule type" value="Genomic_DNA"/>
</dbReference>
<dbReference type="Pfam" id="PF23066">
    <property type="entry name" value="PH_21"/>
    <property type="match status" value="1"/>
</dbReference>
<reference evidence="2 3" key="1">
    <citation type="submission" date="2015-12" db="EMBL/GenBank/DDBJ databases">
        <title>The genome of Folsomia candida.</title>
        <authorList>
            <person name="Faddeeva A."/>
            <person name="Derks M.F."/>
            <person name="Anvar Y."/>
            <person name="Smit S."/>
            <person name="Van Straalen N."/>
            <person name="Roelofs D."/>
        </authorList>
    </citation>
    <scope>NUCLEOTIDE SEQUENCE [LARGE SCALE GENOMIC DNA]</scope>
    <source>
        <strain evidence="2 3">VU population</strain>
        <tissue evidence="2">Whole body</tissue>
    </source>
</reference>
<gene>
    <name evidence="2" type="ORF">Fcan01_03662</name>
</gene>
<proteinExistence type="predicted"/>
<dbReference type="InterPro" id="IPR056429">
    <property type="entry name" value="PH_CMIP"/>
</dbReference>
<organism evidence="2 3">
    <name type="scientific">Folsomia candida</name>
    <name type="common">Springtail</name>
    <dbReference type="NCBI Taxonomy" id="158441"/>
    <lineage>
        <taxon>Eukaryota</taxon>
        <taxon>Metazoa</taxon>
        <taxon>Ecdysozoa</taxon>
        <taxon>Arthropoda</taxon>
        <taxon>Hexapoda</taxon>
        <taxon>Collembola</taxon>
        <taxon>Entomobryomorpha</taxon>
        <taxon>Isotomoidea</taxon>
        <taxon>Isotomidae</taxon>
        <taxon>Proisotominae</taxon>
        <taxon>Folsomia</taxon>
    </lineage>
</organism>
<protein>
    <recommendedName>
        <fullName evidence="1">C-Maf-inducing protein PH domain-containing protein</fullName>
    </recommendedName>
</protein>
<dbReference type="Proteomes" id="UP000198287">
    <property type="component" value="Unassembled WGS sequence"/>
</dbReference>
<evidence type="ECO:0000313" key="2">
    <source>
        <dbReference type="EMBL" id="OXA62715.1"/>
    </source>
</evidence>
<dbReference type="OrthoDB" id="10056090at2759"/>
<name>A0A226EYM4_FOLCA</name>
<evidence type="ECO:0000259" key="1">
    <source>
        <dbReference type="Pfam" id="PF23066"/>
    </source>
</evidence>
<dbReference type="AlphaFoldDB" id="A0A226EYM4"/>
<comment type="caution">
    <text evidence="2">The sequence shown here is derived from an EMBL/GenBank/DDBJ whole genome shotgun (WGS) entry which is preliminary data.</text>
</comment>
<keyword evidence="3" id="KW-1185">Reference proteome</keyword>
<evidence type="ECO:0000313" key="3">
    <source>
        <dbReference type="Proteomes" id="UP000198287"/>
    </source>
</evidence>